<organism evidence="2 3">
    <name type="scientific">Lactuca saligna</name>
    <name type="common">Willowleaf lettuce</name>
    <dbReference type="NCBI Taxonomy" id="75948"/>
    <lineage>
        <taxon>Eukaryota</taxon>
        <taxon>Viridiplantae</taxon>
        <taxon>Streptophyta</taxon>
        <taxon>Embryophyta</taxon>
        <taxon>Tracheophyta</taxon>
        <taxon>Spermatophyta</taxon>
        <taxon>Magnoliopsida</taxon>
        <taxon>eudicotyledons</taxon>
        <taxon>Gunneridae</taxon>
        <taxon>Pentapetalae</taxon>
        <taxon>asterids</taxon>
        <taxon>campanulids</taxon>
        <taxon>Asterales</taxon>
        <taxon>Asteraceae</taxon>
        <taxon>Cichorioideae</taxon>
        <taxon>Cichorieae</taxon>
        <taxon>Lactucinae</taxon>
        <taxon>Lactuca</taxon>
    </lineage>
</organism>
<keyword evidence="3" id="KW-1185">Reference proteome</keyword>
<keyword evidence="1" id="KW-0175">Coiled coil</keyword>
<sequence length="143" mass="16450">MFSLRVRSGCDAKGQKHHLQDKLDQMDKCNKLRIKALPESFNGALTDLKAIAREGHVLVVQNVKKVREDVIQKIEELHEDMEKEVVALEHNYYSLHKKVDIIVDVVTKYETLYEALLLKVATKFDENNMSLSKIDTMLVELKG</sequence>
<proteinExistence type="predicted"/>
<gene>
    <name evidence="2" type="ORF">LSALG_LOCUS22233</name>
</gene>
<evidence type="ECO:0000313" key="3">
    <source>
        <dbReference type="Proteomes" id="UP001177003"/>
    </source>
</evidence>
<dbReference type="AlphaFoldDB" id="A0AA35YZ70"/>
<protein>
    <submittedName>
        <fullName evidence="2">Uncharacterized protein</fullName>
    </submittedName>
</protein>
<accession>A0AA35YZ70</accession>
<feature type="coiled-coil region" evidence="1">
    <location>
        <begin position="60"/>
        <end position="91"/>
    </location>
</feature>
<reference evidence="2" key="1">
    <citation type="submission" date="2023-04" db="EMBL/GenBank/DDBJ databases">
        <authorList>
            <person name="Vijverberg K."/>
            <person name="Xiong W."/>
            <person name="Schranz E."/>
        </authorList>
    </citation>
    <scope>NUCLEOTIDE SEQUENCE</scope>
</reference>
<evidence type="ECO:0000313" key="2">
    <source>
        <dbReference type="EMBL" id="CAI9282602.1"/>
    </source>
</evidence>
<evidence type="ECO:0000256" key="1">
    <source>
        <dbReference type="SAM" id="Coils"/>
    </source>
</evidence>
<dbReference type="Proteomes" id="UP001177003">
    <property type="component" value="Chromosome 4"/>
</dbReference>
<name>A0AA35YZ70_LACSI</name>
<dbReference type="EMBL" id="OX465080">
    <property type="protein sequence ID" value="CAI9282602.1"/>
    <property type="molecule type" value="Genomic_DNA"/>
</dbReference>